<dbReference type="AlphaFoldDB" id="A0A2X3ENA1"/>
<protein>
    <submittedName>
        <fullName evidence="1">Uncharacterized protein</fullName>
    </submittedName>
</protein>
<dbReference type="Proteomes" id="UP000250166">
    <property type="component" value="Unassembled WGS sequence"/>
</dbReference>
<evidence type="ECO:0000313" key="2">
    <source>
        <dbReference type="Proteomes" id="UP000250166"/>
    </source>
</evidence>
<name>A0A2X3ENA1_9HELI</name>
<sequence>MAFKSMKKGNEPKIVDGDKVEEFVSQASGETQELNTGIRQNESVKPAMKTFIVHMEESLHTRLKNYRNTEAKKIETINYIANVAVDAWLKERGF</sequence>
<reference evidence="1 2" key="1">
    <citation type="submission" date="2018-06" db="EMBL/GenBank/DDBJ databases">
        <authorList>
            <consortium name="Pathogen Informatics"/>
            <person name="Doyle S."/>
        </authorList>
    </citation>
    <scope>NUCLEOTIDE SEQUENCE [LARGE SCALE GENOMIC DNA]</scope>
    <source>
        <strain evidence="1 2">NCTC13102</strain>
    </source>
</reference>
<accession>A0A2X3ENA1</accession>
<evidence type="ECO:0000313" key="1">
    <source>
        <dbReference type="EMBL" id="SQC36497.1"/>
    </source>
</evidence>
<dbReference type="RefSeq" id="WP_112059314.1">
    <property type="nucleotide sequence ID" value="NZ_UAWL01000031.1"/>
</dbReference>
<organism evidence="1 2">
    <name type="scientific">Helicobacter fennelliae</name>
    <dbReference type="NCBI Taxonomy" id="215"/>
    <lineage>
        <taxon>Bacteria</taxon>
        <taxon>Pseudomonadati</taxon>
        <taxon>Campylobacterota</taxon>
        <taxon>Epsilonproteobacteria</taxon>
        <taxon>Campylobacterales</taxon>
        <taxon>Helicobacteraceae</taxon>
        <taxon>Helicobacter</taxon>
    </lineage>
</organism>
<dbReference type="EMBL" id="UAWL01000031">
    <property type="protein sequence ID" value="SQC36497.1"/>
    <property type="molecule type" value="Genomic_DNA"/>
</dbReference>
<gene>
    <name evidence="1" type="ORF">NCTC13102_02304</name>
</gene>
<proteinExistence type="predicted"/>